<feature type="region of interest" description="Disordered" evidence="4">
    <location>
        <begin position="376"/>
        <end position="409"/>
    </location>
</feature>
<proteinExistence type="inferred from homology"/>
<evidence type="ECO:0000259" key="5">
    <source>
        <dbReference type="PROSITE" id="PS50181"/>
    </source>
</evidence>
<dbReference type="SMART" id="SM00256">
    <property type="entry name" value="FBOX"/>
    <property type="match status" value="1"/>
</dbReference>
<evidence type="ECO:0000313" key="7">
    <source>
        <dbReference type="Proteomes" id="UP000052978"/>
    </source>
</evidence>
<evidence type="ECO:0000256" key="1">
    <source>
        <dbReference type="ARBA" id="ARBA00004906"/>
    </source>
</evidence>
<keyword evidence="3" id="KW-0833">Ubl conjugation pathway</keyword>
<sequence>MEECACLWVIGSLQGCRCPQKRQRPAERTGADGKRCRQECQGPAERAAAYGKPAPAPAEKHMEADRAVGCCAGSEGMANPIPPSPPPHGLLQDLPVEMLVEIFSSLPGTDLPNLALACTKFHHILQTDSIWRQRCREEFGLCENLQNLETISMSYREVYAKLFHPYRHILGLWQLDTEGYRTLLNVVVDGLCITGWKNGPWLNTDVDGSMQFKPAFRIRLTERTSATVECMEGRHCRPHNRHVQIQKDRFTTQCNKTDHLKDLPTWLMDEWGQLLIHEDRQQYDCLTYRRLYLPPSHPDDDLIRPGLFQANCNVFGLSIAMLSFHGKYARLTKVTGDSNPSLEVHLMRRIQLPNGEMFSNFNELSRVVQEIDEQVIREQEQQQQQEDGTEESEGHGWQGPAQQSVRESRAAASEEQPVPFFLPVGVLSVDQNYPRTCRMCFYAVDTVTFTVSLHGFACTGRFPGVFILFDEKTDHLKDLPTWLMDEWGQLLIHEDRQQYDCLPYRRLYLPPSHPDDLVRPGLFQANCNVFGLSIAMLSFHGKYARLTKVTGDSNPSLEVHLMRRIQLPNGEMFSNFNELSRVVQEIDEQVIREQEQQQQQEDGTEESEGHGWQGPAQQSVRESRAAASEEQPVPFFLPVGVLSVDQNYPRTCRMCFYAVDTVTFTVSLHGFACTGRFPGVFILFDENHFGFIWQEVNYFILFSRVQNTFQNVEAPSPQAFLEMLKNIQS</sequence>
<keyword evidence="7" id="KW-1185">Reference proteome</keyword>
<dbReference type="PANTHER" id="PTHR10706">
    <property type="entry name" value="F-BOX FAMILY PROTEIN"/>
    <property type="match status" value="1"/>
</dbReference>
<dbReference type="SUPFAM" id="SSF81383">
    <property type="entry name" value="F-box domain"/>
    <property type="match status" value="1"/>
</dbReference>
<dbReference type="Pfam" id="PF12014">
    <property type="entry name" value="Cyclin_D1_bind"/>
    <property type="match status" value="2"/>
</dbReference>
<dbReference type="GO" id="GO:0016567">
    <property type="term" value="P:protein ubiquitination"/>
    <property type="evidence" value="ECO:0007669"/>
    <property type="project" value="UniProtKB-UniPathway"/>
</dbReference>
<evidence type="ECO:0000313" key="6">
    <source>
        <dbReference type="EMBL" id="EPQ02353.1"/>
    </source>
</evidence>
<dbReference type="Pfam" id="PF12937">
    <property type="entry name" value="F-box-like"/>
    <property type="match status" value="1"/>
</dbReference>
<dbReference type="EMBL" id="KE161207">
    <property type="protein sequence ID" value="EPQ02353.1"/>
    <property type="molecule type" value="Genomic_DNA"/>
</dbReference>
<dbReference type="PANTHER" id="PTHR10706:SF130">
    <property type="entry name" value="F-BOX ONLY PROTEIN 31"/>
    <property type="match status" value="1"/>
</dbReference>
<evidence type="ECO:0000256" key="3">
    <source>
        <dbReference type="ARBA" id="ARBA00022786"/>
    </source>
</evidence>
<dbReference type="PROSITE" id="PS50181">
    <property type="entry name" value="FBOX"/>
    <property type="match status" value="1"/>
</dbReference>
<evidence type="ECO:0000256" key="4">
    <source>
        <dbReference type="SAM" id="MobiDB-lite"/>
    </source>
</evidence>
<dbReference type="InterPro" id="IPR045048">
    <property type="entry name" value="FBXO31/39"/>
</dbReference>
<dbReference type="Gene3D" id="1.20.1280.50">
    <property type="match status" value="1"/>
</dbReference>
<comment type="similarity">
    <text evidence="2">Belongs to the FBXO31 family.</text>
</comment>
<accession>S7NXP3</accession>
<feature type="region of interest" description="Disordered" evidence="4">
    <location>
        <begin position="591"/>
        <end position="624"/>
    </location>
</feature>
<gene>
    <name evidence="6" type="ORF">D623_10035034</name>
</gene>
<evidence type="ECO:0000256" key="2">
    <source>
        <dbReference type="ARBA" id="ARBA00010611"/>
    </source>
</evidence>
<dbReference type="CDD" id="cd22102">
    <property type="entry name" value="F-box_FBXO31"/>
    <property type="match status" value="1"/>
</dbReference>
<feature type="domain" description="F-box" evidence="5">
    <location>
        <begin position="88"/>
        <end position="134"/>
    </location>
</feature>
<reference evidence="6 7" key="1">
    <citation type="journal article" date="2013" name="Nat. Commun.">
        <title>Genome analysis reveals insights into physiology and longevity of the Brandt's bat Myotis brandtii.</title>
        <authorList>
            <person name="Seim I."/>
            <person name="Fang X."/>
            <person name="Xiong Z."/>
            <person name="Lobanov A.V."/>
            <person name="Huang Z."/>
            <person name="Ma S."/>
            <person name="Feng Y."/>
            <person name="Turanov A.A."/>
            <person name="Zhu Y."/>
            <person name="Lenz T.L."/>
            <person name="Gerashchenko M.V."/>
            <person name="Fan D."/>
            <person name="Hee Yim S."/>
            <person name="Yao X."/>
            <person name="Jordan D."/>
            <person name="Xiong Y."/>
            <person name="Ma Y."/>
            <person name="Lyapunov A.N."/>
            <person name="Chen G."/>
            <person name="Kulakova O.I."/>
            <person name="Sun Y."/>
            <person name="Lee S.G."/>
            <person name="Bronson R.T."/>
            <person name="Moskalev A.A."/>
            <person name="Sunyaev S.R."/>
            <person name="Zhang G."/>
            <person name="Krogh A."/>
            <person name="Wang J."/>
            <person name="Gladyshev V.N."/>
        </authorList>
    </citation>
    <scope>NUCLEOTIDE SEQUENCE [LARGE SCALE GENOMIC DNA]</scope>
</reference>
<comment type="pathway">
    <text evidence="1">Protein modification; protein ubiquitination.</text>
</comment>
<protein>
    <submittedName>
        <fullName evidence="6">F-box only protein 31</fullName>
    </submittedName>
</protein>
<dbReference type="eggNOG" id="ENOG502QR2A">
    <property type="taxonomic scope" value="Eukaryota"/>
</dbReference>
<dbReference type="UniPathway" id="UPA00143"/>
<organism evidence="6 7">
    <name type="scientific">Myotis brandtii</name>
    <name type="common">Brandt's bat</name>
    <dbReference type="NCBI Taxonomy" id="109478"/>
    <lineage>
        <taxon>Eukaryota</taxon>
        <taxon>Metazoa</taxon>
        <taxon>Chordata</taxon>
        <taxon>Craniata</taxon>
        <taxon>Vertebrata</taxon>
        <taxon>Euteleostomi</taxon>
        <taxon>Mammalia</taxon>
        <taxon>Eutheria</taxon>
        <taxon>Laurasiatheria</taxon>
        <taxon>Chiroptera</taxon>
        <taxon>Yangochiroptera</taxon>
        <taxon>Vespertilionidae</taxon>
        <taxon>Myotis</taxon>
    </lineage>
</organism>
<dbReference type="GO" id="GO:0019005">
    <property type="term" value="C:SCF ubiquitin ligase complex"/>
    <property type="evidence" value="ECO:0007669"/>
    <property type="project" value="TreeGrafter"/>
</dbReference>
<name>S7NXP3_MYOBR</name>
<dbReference type="InterPro" id="IPR036047">
    <property type="entry name" value="F-box-like_dom_sf"/>
</dbReference>
<dbReference type="InterPro" id="IPR001810">
    <property type="entry name" value="F-box_dom"/>
</dbReference>
<dbReference type="Proteomes" id="UP000052978">
    <property type="component" value="Unassembled WGS sequence"/>
</dbReference>
<dbReference type="AlphaFoldDB" id="S7NXP3"/>
<dbReference type="GO" id="GO:0031146">
    <property type="term" value="P:SCF-dependent proteasomal ubiquitin-dependent protein catabolic process"/>
    <property type="evidence" value="ECO:0007669"/>
    <property type="project" value="TreeGrafter"/>
</dbReference>